<gene>
    <name evidence="1" type="ORF">K9W46_14330</name>
</gene>
<dbReference type="Proteomes" id="UP001200513">
    <property type="component" value="Chromosome"/>
</dbReference>
<dbReference type="EMBL" id="CP084167">
    <property type="protein sequence ID" value="UJG43533.1"/>
    <property type="molecule type" value="Genomic_DNA"/>
</dbReference>
<name>A0A9Y1BQW2_9ARCH</name>
<proteinExistence type="predicted"/>
<dbReference type="AlphaFoldDB" id="A0A9Y1BQW2"/>
<sequence length="293" mass="33945">MSEANIPRIVLGSVLYPYFERIPQDHILKDKEELVKLVERCYHAGAKAFLFYLYNKEIVEITNSITESIPDILPMFLIKFDNMDRILNLLKELNKKPYILFLSSEISDQRDAELIQRFKKALGKHAEHIGIYSREPIGTVSQLITSNGDIEHFLIPFNLLGYGVQNRALLEMIINSSENIYYSSNPVADGKLKVRQALEYISNHNIKGILVELEDEEDMLETIKYGRYFLETKDFLQITLEFEDITDVCEYCGIGMERYYPPSKSGGSYFYCPSCGHTKQITEVTYQEDKEKE</sequence>
<accession>A0A9Y1BQW2</accession>
<organism evidence="1">
    <name type="scientific">Candidatus Heimdallarchaeum endolithica</name>
    <dbReference type="NCBI Taxonomy" id="2876572"/>
    <lineage>
        <taxon>Archaea</taxon>
        <taxon>Promethearchaeati</taxon>
        <taxon>Candidatus Heimdallarchaeota</taxon>
        <taxon>Candidatus Heimdallarchaeia (ex Rinke et al. 2021) (nom. nud.)</taxon>
        <taxon>Candidatus Heimdallarchaeales</taxon>
        <taxon>Candidatus Heimdallarchaeaceae</taxon>
        <taxon>Candidatus Heimdallarchaeum</taxon>
    </lineage>
</organism>
<evidence type="ECO:0000313" key="1">
    <source>
        <dbReference type="EMBL" id="UJG43533.1"/>
    </source>
</evidence>
<reference evidence="1" key="1">
    <citation type="journal article" date="2022" name="Nat. Microbiol.">
        <title>Unique mobile elements and scalable gene flow at the prokaryote-eukaryote boundary revealed by circularized Asgard archaea genomes.</title>
        <authorList>
            <person name="Wu F."/>
            <person name="Speth D.R."/>
            <person name="Philosof A."/>
            <person name="Cremiere A."/>
            <person name="Narayanan A."/>
            <person name="Barco R.A."/>
            <person name="Connon S.A."/>
            <person name="Amend J.P."/>
            <person name="Antoshechkin I.A."/>
            <person name="Orphan V.J."/>
        </authorList>
    </citation>
    <scope>NUCLEOTIDE SEQUENCE</scope>
    <source>
        <strain evidence="1">PR6</strain>
    </source>
</reference>
<protein>
    <submittedName>
        <fullName evidence="1">Uncharacterized protein</fullName>
    </submittedName>
</protein>